<dbReference type="AlphaFoldDB" id="A0A913YAV1"/>
<evidence type="ECO:0008006" key="6">
    <source>
        <dbReference type="Google" id="ProtNLM"/>
    </source>
</evidence>
<evidence type="ECO:0000256" key="3">
    <source>
        <dbReference type="SAM" id="SignalP"/>
    </source>
</evidence>
<feature type="signal peptide" evidence="3">
    <location>
        <begin position="1"/>
        <end position="24"/>
    </location>
</feature>
<dbReference type="EnsemblMetazoa" id="XM_021062207.2">
    <property type="protein sequence ID" value="XP_020917866.1"/>
    <property type="gene ID" value="LOC110255147"/>
</dbReference>
<keyword evidence="5" id="KW-1185">Reference proteome</keyword>
<dbReference type="GeneID" id="110255147"/>
<feature type="compositionally biased region" description="Basic residues" evidence="2">
    <location>
        <begin position="132"/>
        <end position="152"/>
    </location>
</feature>
<reference evidence="4" key="1">
    <citation type="submission" date="2022-11" db="UniProtKB">
        <authorList>
            <consortium name="EnsemblMetazoa"/>
        </authorList>
    </citation>
    <scope>IDENTIFICATION</scope>
</reference>
<keyword evidence="1" id="KW-0175">Coiled coil</keyword>
<protein>
    <recommendedName>
        <fullName evidence="6">Spaetzle domain-containing protein</fullName>
    </recommendedName>
</protein>
<evidence type="ECO:0000313" key="4">
    <source>
        <dbReference type="EnsemblMetazoa" id="XP_020917866.1"/>
    </source>
</evidence>
<keyword evidence="3" id="KW-0732">Signal</keyword>
<dbReference type="RefSeq" id="XP_020917866.1">
    <property type="nucleotide sequence ID" value="XM_021062207.2"/>
</dbReference>
<evidence type="ECO:0000313" key="5">
    <source>
        <dbReference type="Proteomes" id="UP000887567"/>
    </source>
</evidence>
<feature type="chain" id="PRO_5036815089" description="Spaetzle domain-containing protein" evidence="3">
    <location>
        <begin position="25"/>
        <end position="273"/>
    </location>
</feature>
<accession>A0A913YAV1</accession>
<evidence type="ECO:0000256" key="2">
    <source>
        <dbReference type="SAM" id="MobiDB-lite"/>
    </source>
</evidence>
<sequence>MSFKASFAVLVLVLAVCELHQVHCARLEDQLSEIRERQDAINAAKQFQEIDLEKELEDPEDEAFPFKRKRERNVSLSCLTRYGFITAIKALGITKLPGVKLGTIPRNLVKYLEKHKELTIPVKFTLPTTRPPKYRSRFRNRERKPRPRSKKPRPQDEKVRSIFQNDDEGAENDDDSVVNVQKRSERPLCADKLMVTTVLARPGRGSEAYQIQTRQCEGSSCQSRLFSAVYRNPIGRCAVVQTTMLLYIVDANRMLVPQTFNFGTACECLSPFP</sequence>
<dbReference type="Proteomes" id="UP000887567">
    <property type="component" value="Unplaced"/>
</dbReference>
<proteinExistence type="predicted"/>
<name>A0A913YAV1_EXADI</name>
<dbReference type="KEGG" id="epa:110255147"/>
<feature type="region of interest" description="Disordered" evidence="2">
    <location>
        <begin position="123"/>
        <end position="177"/>
    </location>
</feature>
<feature type="coiled-coil region" evidence="1">
    <location>
        <begin position="17"/>
        <end position="44"/>
    </location>
</feature>
<evidence type="ECO:0000256" key="1">
    <source>
        <dbReference type="SAM" id="Coils"/>
    </source>
</evidence>
<dbReference type="OrthoDB" id="10309939at2759"/>
<organism evidence="4 5">
    <name type="scientific">Exaiptasia diaphana</name>
    <name type="common">Tropical sea anemone</name>
    <name type="synonym">Aiptasia pulchella</name>
    <dbReference type="NCBI Taxonomy" id="2652724"/>
    <lineage>
        <taxon>Eukaryota</taxon>
        <taxon>Metazoa</taxon>
        <taxon>Cnidaria</taxon>
        <taxon>Anthozoa</taxon>
        <taxon>Hexacorallia</taxon>
        <taxon>Actiniaria</taxon>
        <taxon>Aiptasiidae</taxon>
        <taxon>Exaiptasia</taxon>
    </lineage>
</organism>
<feature type="compositionally biased region" description="Acidic residues" evidence="2">
    <location>
        <begin position="165"/>
        <end position="176"/>
    </location>
</feature>